<comment type="subcellular location">
    <subcellularLocation>
        <location evidence="1">Membrane</location>
        <topology evidence="1">Multi-pass membrane protein</topology>
    </subcellularLocation>
</comment>
<keyword evidence="2 6" id="KW-0812">Transmembrane</keyword>
<sequence length="569" mass="63628">MTAHVRLEPVRPPLSGPGKSFYQQVRELSEQSSSDSLYPRPDLNGLSNYLKPSPLGVLPPACSKYQPEELENTHQNGHFIVIHDVSSGTITRFGSSSPEITRFSEHDGATGPTLVFLRGHASPRWLIAAGDKYNISPDFYRSHLQGRLFALESRNLYASPSLPSSSGHLVQLTISTICSRGGNYFSPEPEDLANDRKVACEDLEKYFHDLRDDGRVADSVVRDCLLLSKHEYVVEQTISIEVRQQGDAWRAVIWLDNGIDLSDCARGPWSPMTRTHNWETYFFPVIVHHNTGSGCSEPRSESSLSQTSKTESLPLPFTKDLSTGDWISAKSDAINDWKAAQNICVLPFQYGSQLDRELACKDALYALSEILQFASSSESQFLNLLHTRIRHELSFIGREIGGNHNAISLLNLKYIKTQLTSHIDRLNKTASTLHNRHTLGWPCCEPHTSALADQTAKALLMDLTYLLQRGKALKKECEYGMATLANSSILEESRRAFENAERVRKLTVLATIFIPLSFTCSIYGMNFKELGTGELPLWIWAATTGVVLILSSFVYHLDLILTTIRNILN</sequence>
<gene>
    <name evidence="7" type="ORF">PSALAMII_LOCUS10461</name>
</gene>
<feature type="transmembrane region" description="Helical" evidence="6">
    <location>
        <begin position="506"/>
        <end position="525"/>
    </location>
</feature>
<feature type="transmembrane region" description="Helical" evidence="6">
    <location>
        <begin position="537"/>
        <end position="557"/>
    </location>
</feature>
<evidence type="ECO:0000313" key="8">
    <source>
        <dbReference type="Proteomes" id="UP001152649"/>
    </source>
</evidence>
<dbReference type="Proteomes" id="UP001152649">
    <property type="component" value="Unassembled WGS sequence"/>
</dbReference>
<dbReference type="EMBL" id="CAJVPG010000451">
    <property type="protein sequence ID" value="CAG8426328.1"/>
    <property type="molecule type" value="Genomic_DNA"/>
</dbReference>
<evidence type="ECO:0000256" key="6">
    <source>
        <dbReference type="SAM" id="Phobius"/>
    </source>
</evidence>
<dbReference type="SUPFAM" id="SSF144083">
    <property type="entry name" value="Magnesium transport protein CorA, transmembrane region"/>
    <property type="match status" value="1"/>
</dbReference>
<name>A0A9W4NVQ1_9EURO</name>
<dbReference type="Pfam" id="PF01544">
    <property type="entry name" value="CorA"/>
    <property type="match status" value="1"/>
</dbReference>
<keyword evidence="3 6" id="KW-1133">Transmembrane helix</keyword>
<feature type="region of interest" description="Disordered" evidence="5">
    <location>
        <begin position="293"/>
        <end position="312"/>
    </location>
</feature>
<dbReference type="GO" id="GO:0046873">
    <property type="term" value="F:metal ion transmembrane transporter activity"/>
    <property type="evidence" value="ECO:0007669"/>
    <property type="project" value="InterPro"/>
</dbReference>
<evidence type="ECO:0000256" key="1">
    <source>
        <dbReference type="ARBA" id="ARBA00004141"/>
    </source>
</evidence>
<evidence type="ECO:0000313" key="7">
    <source>
        <dbReference type="EMBL" id="CAG8426328.1"/>
    </source>
</evidence>
<feature type="region of interest" description="Disordered" evidence="5">
    <location>
        <begin position="1"/>
        <end position="20"/>
    </location>
</feature>
<dbReference type="OrthoDB" id="508119at2759"/>
<dbReference type="AlphaFoldDB" id="A0A9W4NVQ1"/>
<evidence type="ECO:0000256" key="2">
    <source>
        <dbReference type="ARBA" id="ARBA00022692"/>
    </source>
</evidence>
<keyword evidence="8" id="KW-1185">Reference proteome</keyword>
<keyword evidence="4 6" id="KW-0472">Membrane</keyword>
<evidence type="ECO:0000256" key="4">
    <source>
        <dbReference type="ARBA" id="ARBA00023136"/>
    </source>
</evidence>
<evidence type="ECO:0000256" key="3">
    <source>
        <dbReference type="ARBA" id="ARBA00022989"/>
    </source>
</evidence>
<comment type="caution">
    <text evidence="7">The sequence shown here is derived from an EMBL/GenBank/DDBJ whole genome shotgun (WGS) entry which is preliminary data.</text>
</comment>
<proteinExistence type="predicted"/>
<dbReference type="Gene3D" id="1.20.58.340">
    <property type="entry name" value="Magnesium transport protein CorA, transmembrane region"/>
    <property type="match status" value="1"/>
</dbReference>
<protein>
    <recommendedName>
        <fullName evidence="9">Mg2+ transporter protein, CorA-like/Zinc transport protein ZntB</fullName>
    </recommendedName>
</protein>
<organism evidence="7 8">
    <name type="scientific">Penicillium salamii</name>
    <dbReference type="NCBI Taxonomy" id="1612424"/>
    <lineage>
        <taxon>Eukaryota</taxon>
        <taxon>Fungi</taxon>
        <taxon>Dikarya</taxon>
        <taxon>Ascomycota</taxon>
        <taxon>Pezizomycotina</taxon>
        <taxon>Eurotiomycetes</taxon>
        <taxon>Eurotiomycetidae</taxon>
        <taxon>Eurotiales</taxon>
        <taxon>Aspergillaceae</taxon>
        <taxon>Penicillium</taxon>
    </lineage>
</organism>
<reference evidence="7" key="1">
    <citation type="submission" date="2021-07" db="EMBL/GenBank/DDBJ databases">
        <authorList>
            <person name="Branca A.L. A."/>
        </authorList>
    </citation>
    <scope>NUCLEOTIDE SEQUENCE</scope>
</reference>
<accession>A0A9W4NVQ1</accession>
<evidence type="ECO:0008006" key="9">
    <source>
        <dbReference type="Google" id="ProtNLM"/>
    </source>
</evidence>
<dbReference type="InterPro" id="IPR045863">
    <property type="entry name" value="CorA_TM1_TM2"/>
</dbReference>
<dbReference type="GO" id="GO:0016020">
    <property type="term" value="C:membrane"/>
    <property type="evidence" value="ECO:0007669"/>
    <property type="project" value="UniProtKB-SubCell"/>
</dbReference>
<evidence type="ECO:0000256" key="5">
    <source>
        <dbReference type="SAM" id="MobiDB-lite"/>
    </source>
</evidence>
<feature type="compositionally biased region" description="Polar residues" evidence="5">
    <location>
        <begin position="301"/>
        <end position="311"/>
    </location>
</feature>
<dbReference type="InterPro" id="IPR002523">
    <property type="entry name" value="MgTranspt_CorA/ZnTranspt_ZntB"/>
</dbReference>